<feature type="compositionally biased region" description="Polar residues" evidence="1">
    <location>
        <begin position="138"/>
        <end position="152"/>
    </location>
</feature>
<keyword evidence="2" id="KW-0472">Membrane</keyword>
<feature type="compositionally biased region" description="Pro residues" evidence="1">
    <location>
        <begin position="224"/>
        <end position="235"/>
    </location>
</feature>
<evidence type="ECO:0000256" key="1">
    <source>
        <dbReference type="SAM" id="MobiDB-lite"/>
    </source>
</evidence>
<evidence type="ECO:0000313" key="4">
    <source>
        <dbReference type="Proteomes" id="UP001217918"/>
    </source>
</evidence>
<protein>
    <submittedName>
        <fullName evidence="3">Uncharacterized protein</fullName>
    </submittedName>
</protein>
<feature type="transmembrane region" description="Helical" evidence="2">
    <location>
        <begin position="12"/>
        <end position="29"/>
    </location>
</feature>
<feature type="compositionally biased region" description="Basic and acidic residues" evidence="1">
    <location>
        <begin position="239"/>
        <end position="248"/>
    </location>
</feature>
<reference evidence="3" key="1">
    <citation type="journal article" date="2023" name="Mol. Plant Microbe Interact.">
        <title>Elucidating the Obligate Nature and Biological Capacity of an Invasive Fungal Corn Pathogen.</title>
        <authorList>
            <person name="MacCready J.S."/>
            <person name="Roggenkamp E.M."/>
            <person name="Gdanetz K."/>
            <person name="Chilvers M.I."/>
        </authorList>
    </citation>
    <scope>NUCLEOTIDE SEQUENCE</scope>
    <source>
        <strain evidence="3">PM02</strain>
    </source>
</reference>
<evidence type="ECO:0000256" key="2">
    <source>
        <dbReference type="SAM" id="Phobius"/>
    </source>
</evidence>
<keyword evidence="2" id="KW-1133">Transmembrane helix</keyword>
<feature type="region of interest" description="Disordered" evidence="1">
    <location>
        <begin position="178"/>
        <end position="248"/>
    </location>
</feature>
<gene>
    <name evidence="3" type="ORF">P8C59_003875</name>
</gene>
<dbReference type="Proteomes" id="UP001217918">
    <property type="component" value="Unassembled WGS sequence"/>
</dbReference>
<keyword evidence="2" id="KW-0812">Transmembrane</keyword>
<name>A0AAD9I2K8_9PEZI</name>
<feature type="region of interest" description="Disordered" evidence="1">
    <location>
        <begin position="137"/>
        <end position="164"/>
    </location>
</feature>
<organism evidence="3 4">
    <name type="scientific">Phyllachora maydis</name>
    <dbReference type="NCBI Taxonomy" id="1825666"/>
    <lineage>
        <taxon>Eukaryota</taxon>
        <taxon>Fungi</taxon>
        <taxon>Dikarya</taxon>
        <taxon>Ascomycota</taxon>
        <taxon>Pezizomycotina</taxon>
        <taxon>Sordariomycetes</taxon>
        <taxon>Sordariomycetidae</taxon>
        <taxon>Phyllachorales</taxon>
        <taxon>Phyllachoraceae</taxon>
        <taxon>Phyllachora</taxon>
    </lineage>
</organism>
<evidence type="ECO:0000313" key="3">
    <source>
        <dbReference type="EMBL" id="KAK2069282.1"/>
    </source>
</evidence>
<sequence>MHPRAVEVVGSYGILITSSMLVFLASYIHPVDIMADLYHDALIQTGKALQAASKDGRGNVTQAGAVVQTRIPALFEKFHANLNDIESMILDAKATLERDLKLIKARQRPPPTTAAAPATMSEPMAVAPPAPMVIDLESPQQGTTSLPTSSALVSRPAGESRPVAPFPNMDFDFVASPEVPPAKVPTPVMKTKDAKKNSPRPSALQVAAMVGRPSSAPARKETKAPPPQAQAPSQPPTHSRAEYRPAGK</sequence>
<dbReference type="AlphaFoldDB" id="A0AAD9I2K8"/>
<comment type="caution">
    <text evidence="3">The sequence shown here is derived from an EMBL/GenBank/DDBJ whole genome shotgun (WGS) entry which is preliminary data.</text>
</comment>
<dbReference type="EMBL" id="JAQQPM010000003">
    <property type="protein sequence ID" value="KAK2069282.1"/>
    <property type="molecule type" value="Genomic_DNA"/>
</dbReference>
<accession>A0AAD9I2K8</accession>
<keyword evidence="4" id="KW-1185">Reference proteome</keyword>
<proteinExistence type="predicted"/>